<proteinExistence type="predicted"/>
<evidence type="ECO:0000256" key="1">
    <source>
        <dbReference type="SAM" id="MobiDB-lite"/>
    </source>
</evidence>
<name>A0ABQ9WIJ0_SAGOE</name>
<evidence type="ECO:0000313" key="3">
    <source>
        <dbReference type="Proteomes" id="UP001266305"/>
    </source>
</evidence>
<keyword evidence="3" id="KW-1185">Reference proteome</keyword>
<dbReference type="Proteomes" id="UP001266305">
    <property type="component" value="Unassembled WGS sequence"/>
</dbReference>
<protein>
    <submittedName>
        <fullName evidence="2">Uncharacterized protein</fullName>
    </submittedName>
</protein>
<dbReference type="EMBL" id="JASSZA010000001">
    <property type="protein sequence ID" value="KAK2120774.1"/>
    <property type="molecule type" value="Genomic_DNA"/>
</dbReference>
<reference evidence="2 3" key="1">
    <citation type="submission" date="2023-05" db="EMBL/GenBank/DDBJ databases">
        <title>B98-5 Cell Line De Novo Hybrid Assembly: An Optical Mapping Approach.</title>
        <authorList>
            <person name="Kananen K."/>
            <person name="Auerbach J.A."/>
            <person name="Kautto E."/>
            <person name="Blachly J.S."/>
        </authorList>
    </citation>
    <scope>NUCLEOTIDE SEQUENCE [LARGE SCALE GENOMIC DNA]</scope>
    <source>
        <strain evidence="2">B95-8</strain>
        <tissue evidence="2">Cell line</tissue>
    </source>
</reference>
<feature type="region of interest" description="Disordered" evidence="1">
    <location>
        <begin position="1"/>
        <end position="26"/>
    </location>
</feature>
<sequence>MATFWPCPDPPGAPHTSAHSKAPPPHLTSPCCRLDKPWVPFFRRHHCLGPPGTPSPEGPQVQQNGLPFPGPAFEWDTAQGHGLGRLGVAQQGRALMQLRVAPRWEDEPVRWSRDPDPPGALGFLVQCPGGTSGQRPRGARYWGAQPTARRPSPWGLRAPGPRGAWREQRGPVTPPT</sequence>
<evidence type="ECO:0000313" key="2">
    <source>
        <dbReference type="EMBL" id="KAK2120774.1"/>
    </source>
</evidence>
<feature type="region of interest" description="Disordered" evidence="1">
    <location>
        <begin position="128"/>
        <end position="176"/>
    </location>
</feature>
<gene>
    <name evidence="2" type="ORF">P7K49_002160</name>
</gene>
<accession>A0ABQ9WIJ0</accession>
<comment type="caution">
    <text evidence="2">The sequence shown here is derived from an EMBL/GenBank/DDBJ whole genome shotgun (WGS) entry which is preliminary data.</text>
</comment>
<organism evidence="2 3">
    <name type="scientific">Saguinus oedipus</name>
    <name type="common">Cotton-top tamarin</name>
    <name type="synonym">Oedipomidas oedipus</name>
    <dbReference type="NCBI Taxonomy" id="9490"/>
    <lineage>
        <taxon>Eukaryota</taxon>
        <taxon>Metazoa</taxon>
        <taxon>Chordata</taxon>
        <taxon>Craniata</taxon>
        <taxon>Vertebrata</taxon>
        <taxon>Euteleostomi</taxon>
        <taxon>Mammalia</taxon>
        <taxon>Eutheria</taxon>
        <taxon>Euarchontoglires</taxon>
        <taxon>Primates</taxon>
        <taxon>Haplorrhini</taxon>
        <taxon>Platyrrhini</taxon>
        <taxon>Cebidae</taxon>
        <taxon>Callitrichinae</taxon>
        <taxon>Saguinus</taxon>
    </lineage>
</organism>